<dbReference type="STRING" id="5098.A0A507QY96"/>
<proteinExistence type="inferred from homology"/>
<dbReference type="GO" id="GO:0000149">
    <property type="term" value="F:SNARE binding"/>
    <property type="evidence" value="ECO:0007669"/>
    <property type="project" value="TreeGrafter"/>
</dbReference>
<accession>A0A507QY96</accession>
<evidence type="ECO:0000256" key="1">
    <source>
        <dbReference type="ARBA" id="ARBA00009574"/>
    </source>
</evidence>
<comment type="caution">
    <text evidence="5">The sequence shown here is derived from an EMBL/GenBank/DDBJ whole genome shotgun (WGS) entry which is preliminary data.</text>
</comment>
<keyword evidence="6" id="KW-1185">Reference proteome</keyword>
<keyword evidence="3" id="KW-0175">Coiled coil</keyword>
<gene>
    <name evidence="5" type="ORF">MPDQ_004114</name>
</gene>
<feature type="region of interest" description="Disordered" evidence="4">
    <location>
        <begin position="384"/>
        <end position="413"/>
    </location>
</feature>
<evidence type="ECO:0000256" key="3">
    <source>
        <dbReference type="ARBA" id="ARBA00023054"/>
    </source>
</evidence>
<dbReference type="PANTHER" id="PTHR15157:SF13">
    <property type="entry name" value="AUTOPHAGY-RELATED PROTEIN 14"/>
    <property type="match status" value="1"/>
</dbReference>
<comment type="similarity">
    <text evidence="1">Belongs to the ATG14 family.</text>
</comment>
<name>A0A507QY96_MONPU</name>
<reference evidence="5 6" key="1">
    <citation type="submission" date="2019-06" db="EMBL/GenBank/DDBJ databases">
        <title>Wine fermentation using esterase from Monascus purpureus.</title>
        <authorList>
            <person name="Geng C."/>
            <person name="Zhang Y."/>
        </authorList>
    </citation>
    <scope>NUCLEOTIDE SEQUENCE [LARGE SCALE GENOMIC DNA]</scope>
    <source>
        <strain evidence="5">HQ1</strain>
    </source>
</reference>
<dbReference type="GO" id="GO:0005768">
    <property type="term" value="C:endosome"/>
    <property type="evidence" value="ECO:0007669"/>
    <property type="project" value="TreeGrafter"/>
</dbReference>
<dbReference type="Proteomes" id="UP000319663">
    <property type="component" value="Unassembled WGS sequence"/>
</dbReference>
<dbReference type="InterPro" id="IPR018791">
    <property type="entry name" value="UV_resistance/autophagy_Atg14"/>
</dbReference>
<dbReference type="GO" id="GO:0000323">
    <property type="term" value="C:lytic vacuole"/>
    <property type="evidence" value="ECO:0007669"/>
    <property type="project" value="TreeGrafter"/>
</dbReference>
<organism evidence="5 6">
    <name type="scientific">Monascus purpureus</name>
    <name type="common">Red mold</name>
    <name type="synonym">Monascus anka</name>
    <dbReference type="NCBI Taxonomy" id="5098"/>
    <lineage>
        <taxon>Eukaryota</taxon>
        <taxon>Fungi</taxon>
        <taxon>Dikarya</taxon>
        <taxon>Ascomycota</taxon>
        <taxon>Pezizomycotina</taxon>
        <taxon>Eurotiomycetes</taxon>
        <taxon>Eurotiomycetidae</taxon>
        <taxon>Eurotiales</taxon>
        <taxon>Aspergillaceae</taxon>
        <taxon>Monascus</taxon>
    </lineage>
</organism>
<evidence type="ECO:0000313" key="5">
    <source>
        <dbReference type="EMBL" id="TQB74883.1"/>
    </source>
</evidence>
<dbReference type="Pfam" id="PF10186">
    <property type="entry name" value="ATG14"/>
    <property type="match status" value="2"/>
</dbReference>
<feature type="compositionally biased region" description="Polar residues" evidence="4">
    <location>
        <begin position="396"/>
        <end position="406"/>
    </location>
</feature>
<sequence length="455" mass="51328">MNCHICSRAPNPRLPFYCPTCARNQVYWLRIENANTLLEKEAMAQQIENAVTSENPPRDIASHIEGPLKLRDQISKHWALQRILGKREESSARTKILADHIGALRSEIKDKKRDISQRKLELAQRYSDAESSKYQISERETATLTGIQNNTKRTEHLWHALHNRTAEARVFLCREAATLFGLRQLVEEINGELKETYIVGGVPIIHLRDMNGKPRPLVIDKNLPRLAKEDPMDYALFLEGAALLAWNISWLCRTQGLSLASDSWEEVCDLGKNMWQLLVASPAQVPSSMRAFASRDVQSKMKVSRDHPRTSIQRAKSFPMLGHYSHGTVHSFLGGSEGTEFMRSWKLPTPTRVVDKLRTTLLGEMASAEWELLEKKEWDDQLHEQHQTVPEKVSVATESTTGSELPSNEIGPSHIALVGTGVSGSSQKCINEQRVASRPKGTSGWTKLKSREKDS</sequence>
<dbReference type="PANTHER" id="PTHR15157">
    <property type="entry name" value="UV RADIATION RESISTANCE-ASSOCIATED GENE PROTEIN"/>
    <property type="match status" value="1"/>
</dbReference>
<dbReference type="GO" id="GO:0032991">
    <property type="term" value="C:protein-containing complex"/>
    <property type="evidence" value="ECO:0007669"/>
    <property type="project" value="UniProtKB-ARBA"/>
</dbReference>
<dbReference type="AlphaFoldDB" id="A0A507QY96"/>
<dbReference type="EMBL" id="VIFY01000026">
    <property type="protein sequence ID" value="TQB74883.1"/>
    <property type="molecule type" value="Genomic_DNA"/>
</dbReference>
<evidence type="ECO:0000256" key="4">
    <source>
        <dbReference type="SAM" id="MobiDB-lite"/>
    </source>
</evidence>
<evidence type="ECO:0000313" key="6">
    <source>
        <dbReference type="Proteomes" id="UP000319663"/>
    </source>
</evidence>
<feature type="region of interest" description="Disordered" evidence="4">
    <location>
        <begin position="431"/>
        <end position="455"/>
    </location>
</feature>
<dbReference type="GO" id="GO:0035493">
    <property type="term" value="P:SNARE complex assembly"/>
    <property type="evidence" value="ECO:0007669"/>
    <property type="project" value="TreeGrafter"/>
</dbReference>
<evidence type="ECO:0000256" key="2">
    <source>
        <dbReference type="ARBA" id="ARBA00013807"/>
    </source>
</evidence>
<protein>
    <recommendedName>
        <fullName evidence="2">Autophagy-related protein 14</fullName>
    </recommendedName>
</protein>